<keyword evidence="2" id="KW-1185">Reference proteome</keyword>
<proteinExistence type="predicted"/>
<dbReference type="GeneID" id="66953013"/>
<evidence type="ECO:0000313" key="1">
    <source>
        <dbReference type="EMBL" id="PCS22777.1"/>
    </source>
</evidence>
<dbReference type="AlphaFoldDB" id="A0A2A5T3P3"/>
<evidence type="ECO:0000313" key="2">
    <source>
        <dbReference type="Proteomes" id="UP000219020"/>
    </source>
</evidence>
<reference evidence="2" key="1">
    <citation type="submission" date="2017-04" db="EMBL/GenBank/DDBJ databases">
        <title>Genome evolution of the luminous symbionts of deep sea anglerfish.</title>
        <authorList>
            <person name="Hendry T.A."/>
        </authorList>
    </citation>
    <scope>NUCLEOTIDE SEQUENCE [LARGE SCALE GENOMIC DNA]</scope>
</reference>
<dbReference type="RefSeq" id="WP_158523652.1">
    <property type="nucleotide sequence ID" value="NZ_NBYY01000014.1"/>
</dbReference>
<accession>A0A2A5T3P3</accession>
<gene>
    <name evidence="1" type="ORF">BTN49_1563</name>
</gene>
<dbReference type="Proteomes" id="UP000219020">
    <property type="component" value="Unassembled WGS sequence"/>
</dbReference>
<name>A0A2A5T3P3_9GAMM</name>
<dbReference type="EMBL" id="NBYY01000014">
    <property type="protein sequence ID" value="PCS22777.1"/>
    <property type="molecule type" value="Genomic_DNA"/>
</dbReference>
<organism evidence="1 2">
    <name type="scientific">Candidatus Enterovibrio escicola</name>
    <dbReference type="NCBI Taxonomy" id="1927127"/>
    <lineage>
        <taxon>Bacteria</taxon>
        <taxon>Pseudomonadati</taxon>
        <taxon>Pseudomonadota</taxon>
        <taxon>Gammaproteobacteria</taxon>
        <taxon>Vibrionales</taxon>
        <taxon>Vibrionaceae</taxon>
        <taxon>Enterovibrio</taxon>
    </lineage>
</organism>
<protein>
    <submittedName>
        <fullName evidence="1">Mobile element protein</fullName>
    </submittedName>
</protein>
<comment type="caution">
    <text evidence="1">The sequence shown here is derived from an EMBL/GenBank/DDBJ whole genome shotgun (WGS) entry which is preliminary data.</text>
</comment>
<sequence>MEKHLISSDIKQRNKPFHLSVSGVMTIVIVFHQSGIKTSKPITSTLFAADSPTNFLN</sequence>